<organism evidence="7 8">
    <name type="scientific">Pluralibacter gergoviae</name>
    <name type="common">Enterobacter gergoviae</name>
    <dbReference type="NCBI Taxonomy" id="61647"/>
    <lineage>
        <taxon>Bacteria</taxon>
        <taxon>Pseudomonadati</taxon>
        <taxon>Pseudomonadota</taxon>
        <taxon>Gammaproteobacteria</taxon>
        <taxon>Enterobacterales</taxon>
        <taxon>Enterobacteriaceae</taxon>
        <taxon>Pluralibacter</taxon>
    </lineage>
</organism>
<keyword evidence="2" id="KW-0805">Transcription regulation</keyword>
<reference evidence="7 8" key="1">
    <citation type="submission" date="2015-05" db="EMBL/GenBank/DDBJ databases">
        <title>Genome sequences of Pluralibacter gergoviae.</title>
        <authorList>
            <person name="Greninger A.L."/>
            <person name="Miller S."/>
        </authorList>
    </citation>
    <scope>NUCLEOTIDE SEQUENCE [LARGE SCALE GENOMIC DNA]</scope>
    <source>
        <strain evidence="7 8">JS81F13</strain>
    </source>
</reference>
<feature type="coiled-coil region" evidence="5">
    <location>
        <begin position="30"/>
        <end position="89"/>
    </location>
</feature>
<dbReference type="GO" id="GO:0043565">
    <property type="term" value="F:sequence-specific DNA binding"/>
    <property type="evidence" value="ECO:0007669"/>
    <property type="project" value="TreeGrafter"/>
</dbReference>
<dbReference type="CDD" id="cd08473">
    <property type="entry name" value="PBP2_CrgA_like_4"/>
    <property type="match status" value="1"/>
</dbReference>
<keyword evidence="4" id="KW-0804">Transcription</keyword>
<evidence type="ECO:0000256" key="5">
    <source>
        <dbReference type="SAM" id="Coils"/>
    </source>
</evidence>
<dbReference type="PANTHER" id="PTHR30537">
    <property type="entry name" value="HTH-TYPE TRANSCRIPTIONAL REGULATOR"/>
    <property type="match status" value="1"/>
</dbReference>
<dbReference type="InterPro" id="IPR058163">
    <property type="entry name" value="LysR-type_TF_proteobact-type"/>
</dbReference>
<evidence type="ECO:0000256" key="1">
    <source>
        <dbReference type="ARBA" id="ARBA00009437"/>
    </source>
</evidence>
<evidence type="ECO:0000259" key="6">
    <source>
        <dbReference type="PROSITE" id="PS50931"/>
    </source>
</evidence>
<dbReference type="RefSeq" id="WP_048278672.1">
    <property type="nucleotide sequence ID" value="NZ_LDZF01000007.1"/>
</dbReference>
<dbReference type="STRING" id="61647.LG71_22900"/>
<name>A0A0J5L6F5_PLUGE</name>
<dbReference type="PANTHER" id="PTHR30537:SF31">
    <property type="entry name" value="TRANSCRIPTIONAL REGULATOR, LYSR FAMILY"/>
    <property type="match status" value="1"/>
</dbReference>
<dbReference type="Gene3D" id="3.40.190.290">
    <property type="match status" value="1"/>
</dbReference>
<evidence type="ECO:0000256" key="2">
    <source>
        <dbReference type="ARBA" id="ARBA00023015"/>
    </source>
</evidence>
<dbReference type="Pfam" id="PF00126">
    <property type="entry name" value="HTH_1"/>
    <property type="match status" value="1"/>
</dbReference>
<dbReference type="SUPFAM" id="SSF53850">
    <property type="entry name" value="Periplasmic binding protein-like II"/>
    <property type="match status" value="1"/>
</dbReference>
<evidence type="ECO:0000313" key="8">
    <source>
        <dbReference type="Proteomes" id="UP000036196"/>
    </source>
</evidence>
<dbReference type="InterPro" id="IPR000847">
    <property type="entry name" value="LysR_HTH_N"/>
</dbReference>
<dbReference type="InterPro" id="IPR036388">
    <property type="entry name" value="WH-like_DNA-bd_sf"/>
</dbReference>
<dbReference type="GO" id="GO:0006351">
    <property type="term" value="P:DNA-templated transcription"/>
    <property type="evidence" value="ECO:0007669"/>
    <property type="project" value="TreeGrafter"/>
</dbReference>
<keyword evidence="5" id="KW-0175">Coiled coil</keyword>
<dbReference type="Proteomes" id="UP000036196">
    <property type="component" value="Unassembled WGS sequence"/>
</dbReference>
<dbReference type="AlphaFoldDB" id="A0A0J5L6F5"/>
<dbReference type="eggNOG" id="COG0583">
    <property type="taxonomic scope" value="Bacteria"/>
</dbReference>
<accession>A0A0J5L6F5</accession>
<gene>
    <name evidence="7" type="ORF">ABW06_08440</name>
</gene>
<dbReference type="EMBL" id="LDZF01000007">
    <property type="protein sequence ID" value="KMK14350.1"/>
    <property type="molecule type" value="Genomic_DNA"/>
</dbReference>
<keyword evidence="3" id="KW-0238">DNA-binding</keyword>
<evidence type="ECO:0000256" key="4">
    <source>
        <dbReference type="ARBA" id="ARBA00023163"/>
    </source>
</evidence>
<dbReference type="Pfam" id="PF03466">
    <property type="entry name" value="LysR_substrate"/>
    <property type="match status" value="1"/>
</dbReference>
<dbReference type="InterPro" id="IPR005119">
    <property type="entry name" value="LysR_subst-bd"/>
</dbReference>
<comment type="caution">
    <text evidence="7">The sequence shown here is derived from an EMBL/GenBank/DDBJ whole genome shotgun (WGS) entry which is preliminary data.</text>
</comment>
<protein>
    <submittedName>
        <fullName evidence="7">LysR family transcriptional regulator</fullName>
    </submittedName>
</protein>
<dbReference type="SUPFAM" id="SSF46785">
    <property type="entry name" value="Winged helix' DNA-binding domain"/>
    <property type="match status" value="1"/>
</dbReference>
<dbReference type="FunFam" id="1.10.10.10:FF:000001">
    <property type="entry name" value="LysR family transcriptional regulator"/>
    <property type="match status" value="1"/>
</dbReference>
<evidence type="ECO:0000313" key="7">
    <source>
        <dbReference type="EMBL" id="KMK14350.1"/>
    </source>
</evidence>
<dbReference type="PATRIC" id="fig|61647.15.peg.4994"/>
<proteinExistence type="inferred from homology"/>
<feature type="domain" description="HTH lysR-type" evidence="6">
    <location>
        <begin position="1"/>
        <end position="59"/>
    </location>
</feature>
<dbReference type="PROSITE" id="PS50931">
    <property type="entry name" value="HTH_LYSR"/>
    <property type="match status" value="1"/>
</dbReference>
<sequence>MQDLNDLAWFVQVVDHGGFSAASRATGIPKSRLSRRIAQLEERLETRLLQRSTRSFTVTEAGQIFYRHCKAMLIEAESAQEAIDSLRAEPRGIVRLTCPIALLHVHVGEMLTQFMVKYPQVVIQLEETNRRVDVLNENIDLAIRVRPLPLDDSDLVMRQFATRSMCLVASPALIERFGRPASPADLHGWPSLALSRPQQIHRWTLFGPDRQEAVVRHQPRFITTDMIALRAAAVAGVGVVQLPLLMLDEQIKKGELVHLLPDWRARPEIIHAVFPSRRGQLPAVRALIDFLAERYGELEEK</sequence>
<dbReference type="InterPro" id="IPR036390">
    <property type="entry name" value="WH_DNA-bd_sf"/>
</dbReference>
<keyword evidence="8" id="KW-1185">Reference proteome</keyword>
<dbReference type="Gene3D" id="1.10.10.10">
    <property type="entry name" value="Winged helix-like DNA-binding domain superfamily/Winged helix DNA-binding domain"/>
    <property type="match status" value="1"/>
</dbReference>
<evidence type="ECO:0000256" key="3">
    <source>
        <dbReference type="ARBA" id="ARBA00023125"/>
    </source>
</evidence>
<dbReference type="NCBIfam" id="NF011573">
    <property type="entry name" value="PRK14997.1"/>
    <property type="match status" value="1"/>
</dbReference>
<dbReference type="GO" id="GO:0003700">
    <property type="term" value="F:DNA-binding transcription factor activity"/>
    <property type="evidence" value="ECO:0007669"/>
    <property type="project" value="InterPro"/>
</dbReference>
<comment type="similarity">
    <text evidence="1">Belongs to the LysR transcriptional regulatory family.</text>
</comment>